<accession>A0A832RY59</accession>
<protein>
    <submittedName>
        <fullName evidence="3">DUF460 domain-containing protein</fullName>
    </submittedName>
</protein>
<dbReference type="PANTHER" id="PTHR40707:SF1">
    <property type="entry name" value="DUF460 DOMAIN-CONTAINING PROTEIN"/>
    <property type="match status" value="1"/>
</dbReference>
<dbReference type="Gene3D" id="1.10.287.1490">
    <property type="match status" value="1"/>
</dbReference>
<sequence>MSAQAQPADGCGTVMGVDIERGSSLSRAPRYAAAVYVGGEFVHHRHLTRHRLMRLIHRYRPSILACDSVHELASDRGELLALLNEMPAGMRLVQLTAPHSPSLPALASSHGLSIDRTDPVQEARACAMLAMLGVGYVVEAFEDKTVVVVSRARSLGRGGWSQNRYRRKVHGAVRAKAREIEAVLRQLAKSRGIEFEMKLTKGFGGYSRAEFVVGARREEVPISPQRHSDVQVKVRAVGRDRLTLTPLSSSGTPHIIVGIDPGTTMGLAALDLRGRLVGSTSERGFSPSDAIGWIRSMGTPVLIASDVLPVPHTVQKIANAFSVQCTGEQLTVEDKRRLTCEHEPRNDHERDAIAAASAAFRRVKNKLMQAEKKAPPLSNLDYIKALVLKGESIDSAILKASGRDGAGVGTREPQRKPPPTPEELSRLVERLKRRIESQRVRIERLVKYSEELKSELERQRRRSERLRRRLFEARQRAYVRARASVEYQRLLERHESLRRTLRERDAEIESLRERLDSLRRAREMEMRGDLVPLKPIRAFTREAIAESTPLIRKGDVLYLEDASGGGAGTAELLVGLSPRAVLFEGEMAHTAREVLLSSGVPLIRGEGLVLRFDEVYAVRADALEAAIEEWRSEHQLYVRRMHEHMLERIVEEYRSQRLREGRRS</sequence>
<dbReference type="PANTHER" id="PTHR40707">
    <property type="entry name" value="POSSIBLE NUCLEASE OF RNASE H FOLD, RUVC/YQGF FAMILY"/>
    <property type="match status" value="1"/>
</dbReference>
<dbReference type="InterPro" id="IPR007408">
    <property type="entry name" value="DUF460"/>
</dbReference>
<proteinExistence type="predicted"/>
<dbReference type="AlphaFoldDB" id="A0A832RY59"/>
<feature type="region of interest" description="Disordered" evidence="2">
    <location>
        <begin position="402"/>
        <end position="423"/>
    </location>
</feature>
<reference evidence="3" key="1">
    <citation type="journal article" date="2020" name="bioRxiv">
        <title>A rank-normalized archaeal taxonomy based on genome phylogeny resolves widespread incomplete and uneven classifications.</title>
        <authorList>
            <person name="Rinke C."/>
            <person name="Chuvochina M."/>
            <person name="Mussig A.J."/>
            <person name="Chaumeil P.-A."/>
            <person name="Waite D.W."/>
            <person name="Whitman W.B."/>
            <person name="Parks D.H."/>
            <person name="Hugenholtz P."/>
        </authorList>
    </citation>
    <scope>NUCLEOTIDE SEQUENCE</scope>
    <source>
        <strain evidence="3">UBA12518</strain>
    </source>
</reference>
<evidence type="ECO:0000313" key="4">
    <source>
        <dbReference type="Proteomes" id="UP000600363"/>
    </source>
</evidence>
<gene>
    <name evidence="3" type="ORF">HA299_05280</name>
</gene>
<evidence type="ECO:0000256" key="1">
    <source>
        <dbReference type="SAM" id="Coils"/>
    </source>
</evidence>
<dbReference type="EMBL" id="DUIH01000017">
    <property type="protein sequence ID" value="HIH70004.1"/>
    <property type="molecule type" value="Genomic_DNA"/>
</dbReference>
<name>A0A832RY59_9EURY</name>
<organism evidence="3 4">
    <name type="scientific">Methermicoccus shengliensis</name>
    <dbReference type="NCBI Taxonomy" id="660064"/>
    <lineage>
        <taxon>Archaea</taxon>
        <taxon>Methanobacteriati</taxon>
        <taxon>Methanobacteriota</taxon>
        <taxon>Stenosarchaea group</taxon>
        <taxon>Methanomicrobia</taxon>
        <taxon>Methanosarcinales</taxon>
        <taxon>Methermicoccaceae</taxon>
        <taxon>Methermicoccus</taxon>
    </lineage>
</organism>
<comment type="caution">
    <text evidence="3">The sequence shown here is derived from an EMBL/GenBank/DDBJ whole genome shotgun (WGS) entry which is preliminary data.</text>
</comment>
<evidence type="ECO:0000313" key="3">
    <source>
        <dbReference type="EMBL" id="HIH70004.1"/>
    </source>
</evidence>
<evidence type="ECO:0000256" key="2">
    <source>
        <dbReference type="SAM" id="MobiDB-lite"/>
    </source>
</evidence>
<feature type="coiled-coil region" evidence="1">
    <location>
        <begin position="428"/>
        <end position="528"/>
    </location>
</feature>
<dbReference type="RefSeq" id="WP_084174103.1">
    <property type="nucleotide sequence ID" value="NZ_DUIH01000017.1"/>
</dbReference>
<keyword evidence="1" id="KW-0175">Coiled coil</keyword>
<dbReference type="Proteomes" id="UP000600363">
    <property type="component" value="Unassembled WGS sequence"/>
</dbReference>
<dbReference type="Pfam" id="PF04312">
    <property type="entry name" value="DUF460"/>
    <property type="match status" value="1"/>
</dbReference>